<name>A0A165PD48_9AGAM</name>
<evidence type="ECO:0000313" key="4">
    <source>
        <dbReference type="Proteomes" id="UP000076761"/>
    </source>
</evidence>
<proteinExistence type="predicted"/>
<feature type="compositionally biased region" description="Polar residues" evidence="1">
    <location>
        <begin position="568"/>
        <end position="578"/>
    </location>
</feature>
<sequence>MGGKRGELSRLMVRLSLSILHTVIEPTAAGQSHYTPAKRLPTQHAHAPPIQQSVSHPPSTTRHQPSSSKYNTLPRLPRPASTASTVPIPVPPPGFSKSLSQSSDGRSHVRSSSVPFPNGQGPTRALDTRYLESRSVGGDGIGAGSTGGVPMSILESTGSVIGRNERRRAAGPSGHSRMASDGGERREVQANGHAVASRGLSPVAGSVNTDKASVIGTEVTGNWYMIKDPGQVPTTRRQSRPQNRRTLTKPPPGSGGRRSRSQSVSSTTSAKGKEKERSPVSPIGRSKPKDKPLPAPPSQSPRPPPSNVSHTPSVHAGNYINPTDIDQRRPSTRTRSASTPTVPTFGLHFGRRRPSQGELHEGEAKGSKGRPFFRRFFSASLDRGRTLEDVEAARADFQDAPRRLLKSRPGLASVPGFGPGMATSGHSQAQSDGSQRPGPRPRSHSLDSGSFVIMSPPASLVNVPTRWRGPPTTVAPSTYHGSEYAAGPVRRAAPGPVSPPTSKVANPPSRSIMSLVPENARAMNGVLPGTSNNQGHGQSHQANGVPNGHGRNHPLAQHPSVDPPSRPPSLQSINQRLPFSSRDYDVHPVKPLGRARAGSQVSVASFAGTEQTAGPVRRSSSVRSTTRTQPSRSLAAWLKSGFAAAGRRRRGSESQAKEVDPADTINNASPNGPEPENLRSTTALDSHPVSRFGVSGAAVSQIQNTVTLPSATSRQRELNDPTSAPAAHAPRLHLPSASPSEVSRDRDNAIPLSRPSKNVAPPSRADFARLYTTTVPTPPPKSPAPRGVPTQPASTVTSDSRFPHPARTPQPAMAPTSSRTAAAPVRSSSMREQTSTISRQPRTMAPQFYEDRSRKSIGGASQVSWNMKPITIPVPHEGSSYGNLPKQPANSSAGGTSQAHYYVQQSPQQPQASTSAAVQYSVPYQKPPSSSSSAVNPQVLVPRGLYRQSPSVPSNYTYSNSLLERPSLANGANGEARTVPQPQTDAGEAETNAPVIPDRTAKTPFLKRFLGRGKGAEDIDDGIANPKDTKKSRRGLSAESAAWR</sequence>
<feature type="compositionally biased region" description="Low complexity" evidence="1">
    <location>
        <begin position="615"/>
        <end position="633"/>
    </location>
</feature>
<dbReference type="Proteomes" id="UP000076761">
    <property type="component" value="Unassembled WGS sequence"/>
</dbReference>
<feature type="region of interest" description="Disordered" evidence="1">
    <location>
        <begin position="395"/>
        <end position="510"/>
    </location>
</feature>
<feature type="compositionally biased region" description="Low complexity" evidence="1">
    <location>
        <begin position="723"/>
        <end position="737"/>
    </location>
</feature>
<feature type="chain" id="PRO_5007863953" evidence="2">
    <location>
        <begin position="30"/>
        <end position="1044"/>
    </location>
</feature>
<feature type="signal peptide" evidence="2">
    <location>
        <begin position="1"/>
        <end position="29"/>
    </location>
</feature>
<feature type="region of interest" description="Disordered" evidence="1">
    <location>
        <begin position="523"/>
        <end position="689"/>
    </location>
</feature>
<dbReference type="InParanoid" id="A0A165PD48"/>
<feature type="compositionally biased region" description="Basic and acidic residues" evidence="1">
    <location>
        <begin position="651"/>
        <end position="660"/>
    </location>
</feature>
<feature type="compositionally biased region" description="Basic residues" evidence="1">
    <location>
        <begin position="237"/>
        <end position="247"/>
    </location>
</feature>
<feature type="compositionally biased region" description="Low complexity" evidence="1">
    <location>
        <begin position="333"/>
        <end position="344"/>
    </location>
</feature>
<feature type="compositionally biased region" description="Polar residues" evidence="1">
    <location>
        <begin position="424"/>
        <end position="434"/>
    </location>
</feature>
<feature type="compositionally biased region" description="Pro residues" evidence="1">
    <location>
        <begin position="293"/>
        <end position="306"/>
    </location>
</feature>
<feature type="compositionally biased region" description="Polar residues" evidence="1">
    <location>
        <begin position="888"/>
        <end position="899"/>
    </location>
</feature>
<feature type="compositionally biased region" description="Polar residues" evidence="1">
    <location>
        <begin position="529"/>
        <end position="544"/>
    </location>
</feature>
<gene>
    <name evidence="3" type="ORF">NEOLEDRAFT_817241</name>
</gene>
<keyword evidence="4" id="KW-1185">Reference proteome</keyword>
<feature type="region of interest" description="Disordered" evidence="1">
    <location>
        <begin position="225"/>
        <end position="370"/>
    </location>
</feature>
<feature type="region of interest" description="Disordered" evidence="1">
    <location>
        <begin position="40"/>
        <end position="125"/>
    </location>
</feature>
<feature type="region of interest" description="Disordered" evidence="1">
    <location>
        <begin position="158"/>
        <end position="191"/>
    </location>
</feature>
<dbReference type="AlphaFoldDB" id="A0A165PD48"/>
<feature type="compositionally biased region" description="Low complexity" evidence="1">
    <location>
        <begin position="903"/>
        <end position="919"/>
    </location>
</feature>
<protein>
    <submittedName>
        <fullName evidence="3">Uncharacterized protein</fullName>
    </submittedName>
</protein>
<dbReference type="OrthoDB" id="3262296at2759"/>
<feature type="compositionally biased region" description="Polar residues" evidence="1">
    <location>
        <begin position="791"/>
        <end position="800"/>
    </location>
</feature>
<feature type="compositionally biased region" description="Polar residues" evidence="1">
    <location>
        <begin position="599"/>
        <end position="612"/>
    </location>
</feature>
<feature type="compositionally biased region" description="Polar residues" evidence="1">
    <location>
        <begin position="500"/>
        <end position="510"/>
    </location>
</feature>
<reference evidence="3 4" key="1">
    <citation type="journal article" date="2016" name="Mol. Biol. Evol.">
        <title>Comparative Genomics of Early-Diverging Mushroom-Forming Fungi Provides Insights into the Origins of Lignocellulose Decay Capabilities.</title>
        <authorList>
            <person name="Nagy L.G."/>
            <person name="Riley R."/>
            <person name="Tritt A."/>
            <person name="Adam C."/>
            <person name="Daum C."/>
            <person name="Floudas D."/>
            <person name="Sun H."/>
            <person name="Yadav J.S."/>
            <person name="Pangilinan J."/>
            <person name="Larsson K.H."/>
            <person name="Matsuura K."/>
            <person name="Barry K."/>
            <person name="Labutti K."/>
            <person name="Kuo R."/>
            <person name="Ohm R.A."/>
            <person name="Bhattacharya S.S."/>
            <person name="Shirouzu T."/>
            <person name="Yoshinaga Y."/>
            <person name="Martin F.M."/>
            <person name="Grigoriev I.V."/>
            <person name="Hibbett D.S."/>
        </authorList>
    </citation>
    <scope>NUCLEOTIDE SEQUENCE [LARGE SCALE GENOMIC DNA]</scope>
    <source>
        <strain evidence="3 4">HHB14362 ss-1</strain>
    </source>
</reference>
<feature type="compositionally biased region" description="Polar residues" evidence="1">
    <location>
        <begin position="927"/>
        <end position="936"/>
    </location>
</feature>
<feature type="compositionally biased region" description="Polar residues" evidence="1">
    <location>
        <begin position="50"/>
        <end position="71"/>
    </location>
</feature>
<organism evidence="3 4">
    <name type="scientific">Neolentinus lepideus HHB14362 ss-1</name>
    <dbReference type="NCBI Taxonomy" id="1314782"/>
    <lineage>
        <taxon>Eukaryota</taxon>
        <taxon>Fungi</taxon>
        <taxon>Dikarya</taxon>
        <taxon>Basidiomycota</taxon>
        <taxon>Agaricomycotina</taxon>
        <taxon>Agaricomycetes</taxon>
        <taxon>Gloeophyllales</taxon>
        <taxon>Gloeophyllaceae</taxon>
        <taxon>Neolentinus</taxon>
    </lineage>
</organism>
<feature type="region of interest" description="Disordered" evidence="1">
    <location>
        <begin position="708"/>
        <end position="854"/>
    </location>
</feature>
<evidence type="ECO:0000256" key="1">
    <source>
        <dbReference type="SAM" id="MobiDB-lite"/>
    </source>
</evidence>
<evidence type="ECO:0000313" key="3">
    <source>
        <dbReference type="EMBL" id="KZT20862.1"/>
    </source>
</evidence>
<feature type="region of interest" description="Disordered" evidence="1">
    <location>
        <begin position="966"/>
        <end position="1044"/>
    </location>
</feature>
<feature type="region of interest" description="Disordered" evidence="1">
    <location>
        <begin position="876"/>
        <end position="936"/>
    </location>
</feature>
<feature type="compositionally biased region" description="Low complexity" evidence="1">
    <location>
        <begin position="100"/>
        <end position="114"/>
    </location>
</feature>
<accession>A0A165PD48</accession>
<keyword evidence="2" id="KW-0732">Signal</keyword>
<evidence type="ECO:0000256" key="2">
    <source>
        <dbReference type="SAM" id="SignalP"/>
    </source>
</evidence>
<feature type="compositionally biased region" description="Polar residues" evidence="1">
    <location>
        <begin position="815"/>
        <end position="841"/>
    </location>
</feature>
<dbReference type="EMBL" id="KV425614">
    <property type="protein sequence ID" value="KZT20862.1"/>
    <property type="molecule type" value="Genomic_DNA"/>
</dbReference>
<feature type="compositionally biased region" description="Low complexity" evidence="1">
    <location>
        <begin position="485"/>
        <end position="495"/>
    </location>
</feature>